<dbReference type="PANTHER" id="PTHR33293:SF1">
    <property type="entry name" value="INSERTION ELEMENT IS1 1 PROTEIN INSB-RELATED"/>
    <property type="match status" value="1"/>
</dbReference>
<dbReference type="PANTHER" id="PTHR33293">
    <property type="entry name" value="INSERTION ELEMENT IS1 1 PROTEIN INSB-RELATED"/>
    <property type="match status" value="1"/>
</dbReference>
<dbReference type="SUPFAM" id="SSF46689">
    <property type="entry name" value="Homeodomain-like"/>
    <property type="match status" value="1"/>
</dbReference>
<proteinExistence type="predicted"/>
<sequence>MSKRGRPKNYRHDIRCPECGSNWIVKNGKQKGKQTYLCKDCLRRFTPEAERTHHSKSKKEQAISMFCEGMSISAISRILNVRYTTVYSWIYRKGQKAKQLIDKKIQQLQTQKFEKISFDEMWTYEKVRKGENRQEVWIWTAVLEDKNKKIKKVMFVGDRDEETFLKNNGNYARE</sequence>
<dbReference type="Proteomes" id="UP001157947">
    <property type="component" value="Unassembled WGS sequence"/>
</dbReference>
<comment type="caution">
    <text evidence="1">The sequence shown here is derived from an EMBL/GenBank/DDBJ whole genome shotgun (WGS) entry which is preliminary data.</text>
</comment>
<organism evidence="1 2">
    <name type="scientific">Venenivibrio stagnispumantis</name>
    <dbReference type="NCBI Taxonomy" id="407998"/>
    <lineage>
        <taxon>Bacteria</taxon>
        <taxon>Pseudomonadati</taxon>
        <taxon>Aquificota</taxon>
        <taxon>Aquificia</taxon>
        <taxon>Aquificales</taxon>
        <taxon>Hydrogenothermaceae</taxon>
        <taxon>Venenivibrio</taxon>
    </lineage>
</organism>
<keyword evidence="2" id="KW-1185">Reference proteome</keyword>
<reference evidence="1" key="1">
    <citation type="submission" date="2017-05" db="EMBL/GenBank/DDBJ databases">
        <authorList>
            <person name="Varghese N."/>
            <person name="Submissions S."/>
        </authorList>
    </citation>
    <scope>NUCLEOTIDE SEQUENCE</scope>
    <source>
        <strain evidence="1">DSM 18763</strain>
    </source>
</reference>
<protein>
    <submittedName>
        <fullName evidence="1">Transposase</fullName>
    </submittedName>
</protein>
<accession>A0AA45WL00</accession>
<evidence type="ECO:0000313" key="1">
    <source>
        <dbReference type="EMBL" id="SMP09099.1"/>
    </source>
</evidence>
<dbReference type="RefSeq" id="WP_265134086.1">
    <property type="nucleotide sequence ID" value="NZ_FXTX01000006.1"/>
</dbReference>
<gene>
    <name evidence="1" type="ORF">SAMN06264868_10677</name>
</gene>
<name>A0AA45WL00_9AQUI</name>
<evidence type="ECO:0000313" key="2">
    <source>
        <dbReference type="Proteomes" id="UP001157947"/>
    </source>
</evidence>
<dbReference type="InterPro" id="IPR051354">
    <property type="entry name" value="Transposase_27_IS1"/>
</dbReference>
<dbReference type="InterPro" id="IPR009057">
    <property type="entry name" value="Homeodomain-like_sf"/>
</dbReference>
<dbReference type="EMBL" id="FXTX01000006">
    <property type="protein sequence ID" value="SMP09099.1"/>
    <property type="molecule type" value="Genomic_DNA"/>
</dbReference>
<dbReference type="AlphaFoldDB" id="A0AA45WL00"/>
<dbReference type="NCBIfam" id="NF033558">
    <property type="entry name" value="transpos_IS1"/>
    <property type="match status" value="1"/>
</dbReference>